<gene>
    <name evidence="2" type="ORF">KC01_LOCUS22990</name>
</gene>
<evidence type="ECO:0000313" key="2">
    <source>
        <dbReference type="EMBL" id="CAL1593988.1"/>
    </source>
</evidence>
<protein>
    <submittedName>
        <fullName evidence="2">Uncharacterized protein</fullName>
    </submittedName>
</protein>
<sequence length="67" mass="7147">MVTDVSNLMPVRAVHVNESPGSPHCHTDTCVWGTSETRTPTADHITPTLPGPPQLTTSPPHCPDPHS</sequence>
<proteinExistence type="predicted"/>
<evidence type="ECO:0000313" key="3">
    <source>
        <dbReference type="Proteomes" id="UP001497482"/>
    </source>
</evidence>
<dbReference type="Proteomes" id="UP001497482">
    <property type="component" value="Chromosome 2"/>
</dbReference>
<dbReference type="AlphaFoldDB" id="A0AAV2KZ81"/>
<reference evidence="2 3" key="1">
    <citation type="submission" date="2024-04" db="EMBL/GenBank/DDBJ databases">
        <authorList>
            <person name="Waldvogel A.-M."/>
            <person name="Schoenle A."/>
        </authorList>
    </citation>
    <scope>NUCLEOTIDE SEQUENCE [LARGE SCALE GENOMIC DNA]</scope>
</reference>
<dbReference type="EMBL" id="OZ035824">
    <property type="protein sequence ID" value="CAL1593988.1"/>
    <property type="molecule type" value="Genomic_DNA"/>
</dbReference>
<accession>A0AAV2KZ81</accession>
<organism evidence="2 3">
    <name type="scientific">Knipowitschia caucasica</name>
    <name type="common">Caucasian dwarf goby</name>
    <name type="synonym">Pomatoschistus caucasicus</name>
    <dbReference type="NCBI Taxonomy" id="637954"/>
    <lineage>
        <taxon>Eukaryota</taxon>
        <taxon>Metazoa</taxon>
        <taxon>Chordata</taxon>
        <taxon>Craniata</taxon>
        <taxon>Vertebrata</taxon>
        <taxon>Euteleostomi</taxon>
        <taxon>Actinopterygii</taxon>
        <taxon>Neopterygii</taxon>
        <taxon>Teleostei</taxon>
        <taxon>Neoteleostei</taxon>
        <taxon>Acanthomorphata</taxon>
        <taxon>Gobiaria</taxon>
        <taxon>Gobiiformes</taxon>
        <taxon>Gobioidei</taxon>
        <taxon>Gobiidae</taxon>
        <taxon>Gobiinae</taxon>
        <taxon>Knipowitschia</taxon>
    </lineage>
</organism>
<keyword evidence="3" id="KW-1185">Reference proteome</keyword>
<evidence type="ECO:0000256" key="1">
    <source>
        <dbReference type="SAM" id="MobiDB-lite"/>
    </source>
</evidence>
<feature type="region of interest" description="Disordered" evidence="1">
    <location>
        <begin position="36"/>
        <end position="67"/>
    </location>
</feature>
<name>A0AAV2KZ81_KNICA</name>